<organism evidence="1 2">
    <name type="scientific">Habropoda laboriosa</name>
    <dbReference type="NCBI Taxonomy" id="597456"/>
    <lineage>
        <taxon>Eukaryota</taxon>
        <taxon>Metazoa</taxon>
        <taxon>Ecdysozoa</taxon>
        <taxon>Arthropoda</taxon>
        <taxon>Hexapoda</taxon>
        <taxon>Insecta</taxon>
        <taxon>Pterygota</taxon>
        <taxon>Neoptera</taxon>
        <taxon>Endopterygota</taxon>
        <taxon>Hymenoptera</taxon>
        <taxon>Apocrita</taxon>
        <taxon>Aculeata</taxon>
        <taxon>Apoidea</taxon>
        <taxon>Anthophila</taxon>
        <taxon>Apidae</taxon>
        <taxon>Habropoda</taxon>
    </lineage>
</organism>
<name>A0A0L7QSJ8_9HYME</name>
<dbReference type="Proteomes" id="UP000053825">
    <property type="component" value="Unassembled WGS sequence"/>
</dbReference>
<keyword evidence="2" id="KW-1185">Reference proteome</keyword>
<protein>
    <submittedName>
        <fullName evidence="1">Uncharacterized protein</fullName>
    </submittedName>
</protein>
<sequence length="51" mass="5960">MGLGNIARFIKQYWAVGTFPTLSALTIYADWNHTRLWKKKLAEETNLKLSY</sequence>
<proteinExistence type="predicted"/>
<accession>A0A0L7QSJ8</accession>
<evidence type="ECO:0000313" key="1">
    <source>
        <dbReference type="EMBL" id="KOC61524.1"/>
    </source>
</evidence>
<gene>
    <name evidence="1" type="ORF">WH47_05128</name>
</gene>
<dbReference type="OrthoDB" id="7606156at2759"/>
<dbReference type="AlphaFoldDB" id="A0A0L7QSJ8"/>
<dbReference type="EMBL" id="KQ414758">
    <property type="protein sequence ID" value="KOC61524.1"/>
    <property type="molecule type" value="Genomic_DNA"/>
</dbReference>
<evidence type="ECO:0000313" key="2">
    <source>
        <dbReference type="Proteomes" id="UP000053825"/>
    </source>
</evidence>
<reference evidence="1 2" key="1">
    <citation type="submission" date="2015-07" db="EMBL/GenBank/DDBJ databases">
        <title>The genome of Habropoda laboriosa.</title>
        <authorList>
            <person name="Pan H."/>
            <person name="Kapheim K."/>
        </authorList>
    </citation>
    <scope>NUCLEOTIDE SEQUENCE [LARGE SCALE GENOMIC DNA]</scope>
    <source>
        <strain evidence="1">0110345459</strain>
    </source>
</reference>